<evidence type="ECO:0000256" key="9">
    <source>
        <dbReference type="SAM" id="SignalP"/>
    </source>
</evidence>
<dbReference type="Pfam" id="PF00096">
    <property type="entry name" value="zf-C2H2"/>
    <property type="match status" value="2"/>
</dbReference>
<dbReference type="SMART" id="SM00355">
    <property type="entry name" value="ZnF_C2H2"/>
    <property type="match status" value="3"/>
</dbReference>
<reference evidence="11 12" key="1">
    <citation type="journal article" date="2020" name="bioRxiv">
        <title>Sequence and annotation of 42 cannabis genomes reveals extensive copy number variation in cannabinoid synthesis and pathogen resistance genes.</title>
        <authorList>
            <person name="Mckernan K.J."/>
            <person name="Helbert Y."/>
            <person name="Kane L.T."/>
            <person name="Ebling H."/>
            <person name="Zhang L."/>
            <person name="Liu B."/>
            <person name="Eaton Z."/>
            <person name="Mclaughlin S."/>
            <person name="Kingan S."/>
            <person name="Baybayan P."/>
            <person name="Concepcion G."/>
            <person name="Jordan M."/>
            <person name="Riva A."/>
            <person name="Barbazuk W."/>
            <person name="Harkins T."/>
        </authorList>
    </citation>
    <scope>NUCLEOTIDE SEQUENCE [LARGE SCALE GENOMIC DNA]</scope>
    <source>
        <strain evidence="12">cv. Jamaican Lion 4</strain>
        <tissue evidence="11">Leaf</tissue>
    </source>
</reference>
<keyword evidence="5" id="KW-0805">Transcription regulation</keyword>
<dbReference type="AlphaFoldDB" id="A0A7J6GEE5"/>
<evidence type="ECO:0000256" key="1">
    <source>
        <dbReference type="ARBA" id="ARBA00004123"/>
    </source>
</evidence>
<dbReference type="GO" id="GO:0080084">
    <property type="term" value="F:5S rDNA binding"/>
    <property type="evidence" value="ECO:0007669"/>
    <property type="project" value="TreeGrafter"/>
</dbReference>
<dbReference type="PROSITE" id="PS50157">
    <property type="entry name" value="ZINC_FINGER_C2H2_2"/>
    <property type="match status" value="3"/>
</dbReference>
<dbReference type="GO" id="GO:0005730">
    <property type="term" value="C:nucleolus"/>
    <property type="evidence" value="ECO:0007669"/>
    <property type="project" value="TreeGrafter"/>
</dbReference>
<evidence type="ECO:0000256" key="6">
    <source>
        <dbReference type="ARBA" id="ARBA00023163"/>
    </source>
</evidence>
<dbReference type="PANTHER" id="PTHR46179">
    <property type="entry name" value="ZINC FINGER PROTEIN"/>
    <property type="match status" value="1"/>
</dbReference>
<dbReference type="GO" id="GO:0008270">
    <property type="term" value="F:zinc ion binding"/>
    <property type="evidence" value="ECO:0007669"/>
    <property type="project" value="UniProtKB-KW"/>
</dbReference>
<evidence type="ECO:0000256" key="2">
    <source>
        <dbReference type="ARBA" id="ARBA00022723"/>
    </source>
</evidence>
<evidence type="ECO:0000256" key="5">
    <source>
        <dbReference type="ARBA" id="ARBA00023015"/>
    </source>
</evidence>
<keyword evidence="4" id="KW-0862">Zinc</keyword>
<dbReference type="GO" id="GO:0003700">
    <property type="term" value="F:DNA-binding transcription factor activity"/>
    <property type="evidence" value="ECO:0007669"/>
    <property type="project" value="TreeGrafter"/>
</dbReference>
<dbReference type="GO" id="GO:0006357">
    <property type="term" value="P:regulation of transcription by RNA polymerase II"/>
    <property type="evidence" value="ECO:0007669"/>
    <property type="project" value="TreeGrafter"/>
</dbReference>
<organism evidence="11 12">
    <name type="scientific">Cannabis sativa</name>
    <name type="common">Hemp</name>
    <name type="synonym">Marijuana</name>
    <dbReference type="NCBI Taxonomy" id="3483"/>
    <lineage>
        <taxon>Eukaryota</taxon>
        <taxon>Viridiplantae</taxon>
        <taxon>Streptophyta</taxon>
        <taxon>Embryophyta</taxon>
        <taxon>Tracheophyta</taxon>
        <taxon>Spermatophyta</taxon>
        <taxon>Magnoliopsida</taxon>
        <taxon>eudicotyledons</taxon>
        <taxon>Gunneridae</taxon>
        <taxon>Pentapetalae</taxon>
        <taxon>rosids</taxon>
        <taxon>fabids</taxon>
        <taxon>Rosales</taxon>
        <taxon>Cannabaceae</taxon>
        <taxon>Cannabis</taxon>
    </lineage>
</organism>
<dbReference type="InterPro" id="IPR036236">
    <property type="entry name" value="Znf_C2H2_sf"/>
</dbReference>
<dbReference type="PANTHER" id="PTHR46179:SF13">
    <property type="entry name" value="C2H2-TYPE DOMAIN-CONTAINING PROTEIN"/>
    <property type="match status" value="1"/>
</dbReference>
<feature type="domain" description="C2H2-type" evidence="10">
    <location>
        <begin position="122"/>
        <end position="152"/>
    </location>
</feature>
<dbReference type="EMBL" id="JAATIP010000063">
    <property type="protein sequence ID" value="KAF4381177.1"/>
    <property type="molecule type" value="Genomic_DNA"/>
</dbReference>
<feature type="domain" description="C2H2-type" evidence="10">
    <location>
        <begin position="65"/>
        <end position="92"/>
    </location>
</feature>
<evidence type="ECO:0000256" key="3">
    <source>
        <dbReference type="ARBA" id="ARBA00022771"/>
    </source>
</evidence>
<keyword evidence="3 8" id="KW-0863">Zinc-finger</keyword>
<comment type="caution">
    <text evidence="11">The sequence shown here is derived from an EMBL/GenBank/DDBJ whole genome shotgun (WGS) entry which is preliminary data.</text>
</comment>
<name>A0A7J6GEE5_CANSA</name>
<keyword evidence="9" id="KW-0732">Signal</keyword>
<dbReference type="InterPro" id="IPR013087">
    <property type="entry name" value="Znf_C2H2_type"/>
</dbReference>
<dbReference type="Gene3D" id="3.30.160.60">
    <property type="entry name" value="Classic Zinc Finger"/>
    <property type="match status" value="3"/>
</dbReference>
<gene>
    <name evidence="11" type="ORF">F8388_012099</name>
</gene>
<evidence type="ECO:0000256" key="7">
    <source>
        <dbReference type="ARBA" id="ARBA00023242"/>
    </source>
</evidence>
<feature type="domain" description="C2H2-type" evidence="10">
    <location>
        <begin position="93"/>
        <end position="122"/>
    </location>
</feature>
<comment type="subcellular location">
    <subcellularLocation>
        <location evidence="1">Nucleus</location>
    </subcellularLocation>
</comment>
<evidence type="ECO:0000256" key="8">
    <source>
        <dbReference type="PROSITE-ProRule" id="PRU00042"/>
    </source>
</evidence>
<evidence type="ECO:0000313" key="11">
    <source>
        <dbReference type="EMBL" id="KAF4381177.1"/>
    </source>
</evidence>
<accession>A0A7J6GEE5</accession>
<feature type="signal peptide" evidence="9">
    <location>
        <begin position="1"/>
        <end position="18"/>
    </location>
</feature>
<proteinExistence type="predicted"/>
<evidence type="ECO:0000313" key="12">
    <source>
        <dbReference type="Proteomes" id="UP000525078"/>
    </source>
</evidence>
<dbReference type="InterPro" id="IPR051061">
    <property type="entry name" value="Zinc_finger_trans_reg"/>
</dbReference>
<dbReference type="Proteomes" id="UP000525078">
    <property type="component" value="Unassembled WGS sequence"/>
</dbReference>
<sequence>MVLLCFFLILWLRRLSLRGDGFRFSDDYSKLRLEFQVSNLGLCDELDKVRAGGDNSTEGLKESKNTCEKCGLTFKKAAYLKQHMLSHSTERPHVCPVDDCPSSYRRKDHLNRHLLIHKGKLFKCPIENCKSEFSVKANIKRHVEELHNEGRASPSTECENTERKHVCQEAGCGKAFAFSIKAT</sequence>
<protein>
    <recommendedName>
        <fullName evidence="10">C2H2-type domain-containing protein</fullName>
    </recommendedName>
</protein>
<keyword evidence="6" id="KW-0804">Transcription</keyword>
<keyword evidence="7" id="KW-0539">Nucleus</keyword>
<evidence type="ECO:0000259" key="10">
    <source>
        <dbReference type="PROSITE" id="PS50157"/>
    </source>
</evidence>
<evidence type="ECO:0000256" key="4">
    <source>
        <dbReference type="ARBA" id="ARBA00022833"/>
    </source>
</evidence>
<keyword evidence="2" id="KW-0479">Metal-binding</keyword>
<feature type="chain" id="PRO_5029663419" description="C2H2-type domain-containing protein" evidence="9">
    <location>
        <begin position="19"/>
        <end position="183"/>
    </location>
</feature>
<dbReference type="SUPFAM" id="SSF57667">
    <property type="entry name" value="beta-beta-alpha zinc fingers"/>
    <property type="match status" value="2"/>
</dbReference>
<dbReference type="PROSITE" id="PS00028">
    <property type="entry name" value="ZINC_FINGER_C2H2_1"/>
    <property type="match status" value="3"/>
</dbReference>